<dbReference type="Pfam" id="PF02492">
    <property type="entry name" value="cobW"/>
    <property type="match status" value="1"/>
</dbReference>
<dbReference type="InterPro" id="IPR002110">
    <property type="entry name" value="Ankyrin_rpt"/>
</dbReference>
<dbReference type="Pfam" id="PF07683">
    <property type="entry name" value="CobW_C"/>
    <property type="match status" value="1"/>
</dbReference>
<keyword evidence="1" id="KW-0547">Nucleotide-binding</keyword>
<dbReference type="EMBL" id="HBJA01119024">
    <property type="protein sequence ID" value="CAE0829711.1"/>
    <property type="molecule type" value="Transcribed_RNA"/>
</dbReference>
<dbReference type="CDD" id="cd03112">
    <property type="entry name" value="CobW-like"/>
    <property type="match status" value="1"/>
</dbReference>
<dbReference type="SMART" id="SM00248">
    <property type="entry name" value="ANK"/>
    <property type="match status" value="3"/>
</dbReference>
<reference evidence="8" key="1">
    <citation type="submission" date="2021-01" db="EMBL/GenBank/DDBJ databases">
        <authorList>
            <person name="Corre E."/>
            <person name="Pelletier E."/>
            <person name="Niang G."/>
            <person name="Scheremetjew M."/>
            <person name="Finn R."/>
            <person name="Kale V."/>
            <person name="Holt S."/>
            <person name="Cochrane G."/>
            <person name="Meng A."/>
            <person name="Brown T."/>
            <person name="Cohen L."/>
        </authorList>
    </citation>
    <scope>NUCLEOTIDE SEQUENCE</scope>
    <source>
        <strain evidence="8">CCMP1594</strain>
    </source>
</reference>
<protein>
    <recommendedName>
        <fullName evidence="7">CobW C-terminal domain-containing protein</fullName>
    </recommendedName>
</protein>
<name>A0A7S4G9I4_9EUGL</name>
<dbReference type="SUPFAM" id="SSF52540">
    <property type="entry name" value="P-loop containing nucleoside triphosphate hydrolases"/>
    <property type="match status" value="1"/>
</dbReference>
<dbReference type="Gene3D" id="3.40.50.300">
    <property type="entry name" value="P-loop containing nucleotide triphosphate hydrolases"/>
    <property type="match status" value="1"/>
</dbReference>
<dbReference type="InterPro" id="IPR036770">
    <property type="entry name" value="Ankyrin_rpt-contain_sf"/>
</dbReference>
<dbReference type="InterPro" id="IPR027417">
    <property type="entry name" value="P-loop_NTPase"/>
</dbReference>
<keyword evidence="3" id="KW-0143">Chaperone</keyword>
<dbReference type="InterPro" id="IPR003495">
    <property type="entry name" value="CobW/HypB/UreG_nucleotide-bd"/>
</dbReference>
<dbReference type="InterPro" id="IPR011629">
    <property type="entry name" value="CobW-like_C"/>
</dbReference>
<dbReference type="PROSITE" id="PS50088">
    <property type="entry name" value="ANK_REPEAT"/>
    <property type="match status" value="1"/>
</dbReference>
<dbReference type="GO" id="GO:0016787">
    <property type="term" value="F:hydrolase activity"/>
    <property type="evidence" value="ECO:0007669"/>
    <property type="project" value="UniProtKB-KW"/>
</dbReference>
<evidence type="ECO:0000256" key="6">
    <source>
        <dbReference type="PROSITE-ProRule" id="PRU00023"/>
    </source>
</evidence>
<feature type="domain" description="CobW C-terminal" evidence="7">
    <location>
        <begin position="242"/>
        <end position="336"/>
    </location>
</feature>
<dbReference type="InterPro" id="IPR051316">
    <property type="entry name" value="Zinc-reg_GTPase_activator"/>
</dbReference>
<evidence type="ECO:0000256" key="4">
    <source>
        <dbReference type="ARBA" id="ARBA00034320"/>
    </source>
</evidence>
<dbReference type="Gene3D" id="3.30.1220.10">
    <property type="entry name" value="CobW-like, C-terminal domain"/>
    <property type="match status" value="1"/>
</dbReference>
<dbReference type="InterPro" id="IPR036627">
    <property type="entry name" value="CobW-likC_sf"/>
</dbReference>
<evidence type="ECO:0000256" key="3">
    <source>
        <dbReference type="ARBA" id="ARBA00023186"/>
    </source>
</evidence>
<keyword evidence="6" id="KW-0040">ANK repeat</keyword>
<proteinExistence type="inferred from homology"/>
<evidence type="ECO:0000256" key="5">
    <source>
        <dbReference type="ARBA" id="ARBA00049117"/>
    </source>
</evidence>
<gene>
    <name evidence="8" type="ORF">EGYM00163_LOCUS40989</name>
</gene>
<dbReference type="GO" id="GO:0005737">
    <property type="term" value="C:cytoplasm"/>
    <property type="evidence" value="ECO:0007669"/>
    <property type="project" value="TreeGrafter"/>
</dbReference>
<sequence length="486" mass="53240">MPADLRVPVTVLTGFLGSGKTTLLNHILTASHGKKIAVIENEFGEVGIDDALLAKNTREQADEEIIEMMNGCICCTVRQDLVVVLGKLAKRVENGTLKLDGIVIETTGLADPAPVAQTFFVDREVSKFARLDGIITLVDAKHIEQHLDEEKPEGVENEAVEQLAFADRIILNKTDLVTEADLERVEARVRGINQFAPIQRSTKSEVSVDSVLDIHGFDVNKILEMDPEFLNTDGEHEHDTTVSSLSITQPGEVHMMLVNEWVDFILKNKGADIYRMKGVLAISGNPKKFVYQAVHMIFNGEFDEEWEEGEPRESKLVFIGKNLDHEELKQGFAAALDVPANREKIETLQRMKAMDQLCTQLLQAAQRDDTPALKKLISMGIPVQFANRMGQTALHIACLWGCTLSAQILMAAGADANQKNGLGGETPVHMLARGRGPIAKRLNCAKAVVAAGADLGVPNEEGVRPFEMVSGEDPALEAELSRILTP</sequence>
<dbReference type="PANTHER" id="PTHR13748">
    <property type="entry name" value="COBW-RELATED"/>
    <property type="match status" value="1"/>
</dbReference>
<accession>A0A7S4G9I4</accession>
<evidence type="ECO:0000313" key="8">
    <source>
        <dbReference type="EMBL" id="CAE0829711.1"/>
    </source>
</evidence>
<comment type="catalytic activity">
    <reaction evidence="5">
        <text>GTP + H2O = GDP + phosphate + H(+)</text>
        <dbReference type="Rhea" id="RHEA:19669"/>
        <dbReference type="ChEBI" id="CHEBI:15377"/>
        <dbReference type="ChEBI" id="CHEBI:15378"/>
        <dbReference type="ChEBI" id="CHEBI:37565"/>
        <dbReference type="ChEBI" id="CHEBI:43474"/>
        <dbReference type="ChEBI" id="CHEBI:58189"/>
    </reaction>
    <physiologicalReaction direction="left-to-right" evidence="5">
        <dbReference type="Rhea" id="RHEA:19670"/>
    </physiologicalReaction>
</comment>
<evidence type="ECO:0000256" key="2">
    <source>
        <dbReference type="ARBA" id="ARBA00022801"/>
    </source>
</evidence>
<dbReference type="SUPFAM" id="SSF90002">
    <property type="entry name" value="Hypothetical protein YjiA, C-terminal domain"/>
    <property type="match status" value="1"/>
</dbReference>
<feature type="repeat" description="ANK" evidence="6">
    <location>
        <begin position="389"/>
        <end position="421"/>
    </location>
</feature>
<comment type="similarity">
    <text evidence="4">Belongs to the SIMIBI class G3E GTPase family. ZNG1 subfamily.</text>
</comment>
<evidence type="ECO:0000256" key="1">
    <source>
        <dbReference type="ARBA" id="ARBA00022741"/>
    </source>
</evidence>
<dbReference type="Gene3D" id="1.25.40.20">
    <property type="entry name" value="Ankyrin repeat-containing domain"/>
    <property type="match status" value="1"/>
</dbReference>
<dbReference type="Pfam" id="PF12796">
    <property type="entry name" value="Ank_2"/>
    <property type="match status" value="1"/>
</dbReference>
<dbReference type="PROSITE" id="PS50297">
    <property type="entry name" value="ANK_REP_REGION"/>
    <property type="match status" value="1"/>
</dbReference>
<dbReference type="PANTHER" id="PTHR13748:SF62">
    <property type="entry name" value="COBW DOMAIN-CONTAINING PROTEIN"/>
    <property type="match status" value="1"/>
</dbReference>
<dbReference type="SUPFAM" id="SSF48403">
    <property type="entry name" value="Ankyrin repeat"/>
    <property type="match status" value="1"/>
</dbReference>
<dbReference type="AlphaFoldDB" id="A0A7S4G9I4"/>
<dbReference type="SMART" id="SM00833">
    <property type="entry name" value="CobW_C"/>
    <property type="match status" value="1"/>
</dbReference>
<keyword evidence="2" id="KW-0378">Hydrolase</keyword>
<organism evidence="8">
    <name type="scientific">Eutreptiella gymnastica</name>
    <dbReference type="NCBI Taxonomy" id="73025"/>
    <lineage>
        <taxon>Eukaryota</taxon>
        <taxon>Discoba</taxon>
        <taxon>Euglenozoa</taxon>
        <taxon>Euglenida</taxon>
        <taxon>Spirocuta</taxon>
        <taxon>Euglenophyceae</taxon>
        <taxon>Eutreptiales</taxon>
        <taxon>Eutreptiaceae</taxon>
        <taxon>Eutreptiella</taxon>
    </lineage>
</organism>
<dbReference type="GO" id="GO:0000166">
    <property type="term" value="F:nucleotide binding"/>
    <property type="evidence" value="ECO:0007669"/>
    <property type="project" value="UniProtKB-KW"/>
</dbReference>
<evidence type="ECO:0000259" key="7">
    <source>
        <dbReference type="SMART" id="SM00833"/>
    </source>
</evidence>